<evidence type="ECO:0000313" key="2">
    <source>
        <dbReference type="Proteomes" id="UP000094819"/>
    </source>
</evidence>
<comment type="caution">
    <text evidence="1">The sequence shown here is derived from an EMBL/GenBank/DDBJ whole genome shotgun (WGS) entry which is preliminary data.</text>
</comment>
<accession>A0A1E3IS96</accession>
<dbReference type="EMBL" id="AWGH01000019">
    <property type="protein sequence ID" value="ODN91487.1"/>
    <property type="molecule type" value="Genomic_DNA"/>
</dbReference>
<dbReference type="OrthoDB" id="2578280at2759"/>
<dbReference type="Proteomes" id="UP000094819">
    <property type="component" value="Unassembled WGS sequence"/>
</dbReference>
<dbReference type="AlphaFoldDB" id="A0A1E3IS96"/>
<protein>
    <submittedName>
        <fullName evidence="1">Uncharacterized protein</fullName>
    </submittedName>
</protein>
<keyword evidence="2" id="KW-1185">Reference proteome</keyword>
<organism evidence="1 2">
    <name type="scientific">Cryptococcus wingfieldii CBS 7118</name>
    <dbReference type="NCBI Taxonomy" id="1295528"/>
    <lineage>
        <taxon>Eukaryota</taxon>
        <taxon>Fungi</taxon>
        <taxon>Dikarya</taxon>
        <taxon>Basidiomycota</taxon>
        <taxon>Agaricomycotina</taxon>
        <taxon>Tremellomycetes</taxon>
        <taxon>Tremellales</taxon>
        <taxon>Cryptococcaceae</taxon>
        <taxon>Cryptococcus</taxon>
    </lineage>
</organism>
<reference evidence="1 2" key="1">
    <citation type="submission" date="2016-06" db="EMBL/GenBank/DDBJ databases">
        <title>Evolution of pathogenesis and genome organization in the Tremellales.</title>
        <authorList>
            <person name="Cuomo C."/>
            <person name="Litvintseva A."/>
            <person name="Heitman J."/>
            <person name="Chen Y."/>
            <person name="Sun S."/>
            <person name="Springer D."/>
            <person name="Dromer F."/>
            <person name="Young S."/>
            <person name="Zeng Q."/>
            <person name="Chapman S."/>
            <person name="Gujja S."/>
            <person name="Saif S."/>
            <person name="Birren B."/>
        </authorList>
    </citation>
    <scope>NUCLEOTIDE SEQUENCE [LARGE SCALE GENOMIC DNA]</scope>
    <source>
        <strain evidence="1 2">CBS 7118</strain>
    </source>
</reference>
<evidence type="ECO:0000313" key="1">
    <source>
        <dbReference type="EMBL" id="ODN91487.1"/>
    </source>
</evidence>
<dbReference type="GeneID" id="30195219"/>
<name>A0A1E3IS96_9TREE</name>
<sequence>MLSGPTPTAPASDGQTSSQSVGFNDLRVILESMQRHQAQCAQVDPPKLPMLSSLCASNLGVVCYLYDLQKYFAEYDSRFPNGTLSAPSGGQANKSITKIDAYHYWSMVTGATCVSWEGWRDEFKKKQALSPNWKSETQ</sequence>
<proteinExistence type="predicted"/>
<dbReference type="RefSeq" id="XP_019030113.1">
    <property type="nucleotide sequence ID" value="XM_019178074.1"/>
</dbReference>
<gene>
    <name evidence="1" type="ORF">L198_06007</name>
</gene>